<keyword evidence="4 8" id="KW-1133">Transmembrane helix</keyword>
<evidence type="ECO:0000256" key="8">
    <source>
        <dbReference type="SAM" id="Phobius"/>
    </source>
</evidence>
<dbReference type="GO" id="GO:0005789">
    <property type="term" value="C:endoplasmic reticulum membrane"/>
    <property type="evidence" value="ECO:0007669"/>
    <property type="project" value="InterPro"/>
</dbReference>
<feature type="transmembrane region" description="Helical" evidence="8">
    <location>
        <begin position="105"/>
        <end position="126"/>
    </location>
</feature>
<evidence type="ECO:0000256" key="5">
    <source>
        <dbReference type="ARBA" id="ARBA00023136"/>
    </source>
</evidence>
<evidence type="ECO:0000256" key="3">
    <source>
        <dbReference type="ARBA" id="ARBA00022692"/>
    </source>
</evidence>
<feature type="transmembrane region" description="Helical" evidence="8">
    <location>
        <begin position="64"/>
        <end position="85"/>
    </location>
</feature>
<dbReference type="InterPro" id="IPR018469">
    <property type="entry name" value="Dual_oxidase_maturation_fac"/>
</dbReference>
<dbReference type="AlphaFoldDB" id="A0A6J2TLY7"/>
<feature type="transmembrane region" description="Helical" evidence="8">
    <location>
        <begin position="29"/>
        <end position="52"/>
    </location>
</feature>
<evidence type="ECO:0000256" key="1">
    <source>
        <dbReference type="ARBA" id="ARBA00004141"/>
    </source>
</evidence>
<protein>
    <submittedName>
        <fullName evidence="10">Dual oxidase maturation factor 1</fullName>
    </submittedName>
</protein>
<organism evidence="9 10">
    <name type="scientific">Drosophila lebanonensis</name>
    <name type="common">Fruit fly</name>
    <name type="synonym">Scaptodrosophila lebanonensis</name>
    <dbReference type="NCBI Taxonomy" id="7225"/>
    <lineage>
        <taxon>Eukaryota</taxon>
        <taxon>Metazoa</taxon>
        <taxon>Ecdysozoa</taxon>
        <taxon>Arthropoda</taxon>
        <taxon>Hexapoda</taxon>
        <taxon>Insecta</taxon>
        <taxon>Pterygota</taxon>
        <taxon>Neoptera</taxon>
        <taxon>Endopterygota</taxon>
        <taxon>Diptera</taxon>
        <taxon>Brachycera</taxon>
        <taxon>Muscomorpha</taxon>
        <taxon>Ephydroidea</taxon>
        <taxon>Drosophilidae</taxon>
        <taxon>Scaptodrosophila</taxon>
    </lineage>
</organism>
<comment type="similarity">
    <text evidence="2">Belongs to the DUOXA family.</text>
</comment>
<feature type="transmembrane region" description="Helical" evidence="8">
    <location>
        <begin position="186"/>
        <end position="208"/>
    </location>
</feature>
<keyword evidence="9" id="KW-1185">Reference proteome</keyword>
<dbReference type="PANTHER" id="PTHR31158:SF10">
    <property type="entry name" value="LD27791P"/>
    <property type="match status" value="1"/>
</dbReference>
<keyword evidence="6" id="KW-0325">Glycoprotein</keyword>
<feature type="region of interest" description="Disordered" evidence="7">
    <location>
        <begin position="394"/>
        <end position="415"/>
    </location>
</feature>
<evidence type="ECO:0000256" key="2">
    <source>
        <dbReference type="ARBA" id="ARBA00009816"/>
    </source>
</evidence>
<evidence type="ECO:0000313" key="9">
    <source>
        <dbReference type="Proteomes" id="UP000504634"/>
    </source>
</evidence>
<evidence type="ECO:0000256" key="7">
    <source>
        <dbReference type="SAM" id="MobiDB-lite"/>
    </source>
</evidence>
<dbReference type="PANTHER" id="PTHR31158">
    <property type="entry name" value="DUAL OXIDASE 2"/>
    <property type="match status" value="1"/>
</dbReference>
<gene>
    <name evidence="10" type="primary">LOC115626371</name>
</gene>
<dbReference type="OrthoDB" id="10042652at2759"/>
<sequence>MKGWFDAFRDDGGPTLYSFSNRTPVTGDVSIVAVSVLFATFYVAFLVIFPGVRKQKFTTFSTVTLSLFVGLVILITRLGSAWHVAHATIISPYKAFSREKLPARIGTHIGLMHVNVTLTAISIGNWTPPDIDYNERFTWEGASDMSANYRHALQRGLPFPILTVAEYFSLGREGFSWGGQYRAAGYFASIMLWASLASWLLMNLLLIAVPRYGAYMKALTGALLVITNIGYHCLLPQRPLSIHLEGGRLEFHFGWCYWLLLVAGILCFIAGVLISIIDLVWPHTFSTVLEVYYGTPYDRHVILEESSDVRYRKPRNSRGLEEPGLGSRILRRLSSKARDMQQTSMAMATTTAGVAPRRGSPAGVSSSGVENKAFQADVPKSPWRYPFRRAQQLPHLQPHQHQHQHQHQQQQQQQLQFVGGPVLPSHHMHHMQRTLSQDSGSSIASAAVQISPLHKHALARMLPNPPVERIRDMDHW</sequence>
<dbReference type="Proteomes" id="UP000504634">
    <property type="component" value="Unplaced"/>
</dbReference>
<evidence type="ECO:0000256" key="6">
    <source>
        <dbReference type="ARBA" id="ARBA00023180"/>
    </source>
</evidence>
<proteinExistence type="inferred from homology"/>
<dbReference type="GO" id="GO:0015031">
    <property type="term" value="P:protein transport"/>
    <property type="evidence" value="ECO:0007669"/>
    <property type="project" value="InterPro"/>
</dbReference>
<dbReference type="Pfam" id="PF10204">
    <property type="entry name" value="DuoxA"/>
    <property type="match status" value="1"/>
</dbReference>
<dbReference type="CTD" id="34872"/>
<keyword evidence="5 8" id="KW-0472">Membrane</keyword>
<feature type="transmembrane region" description="Helical" evidence="8">
    <location>
        <begin position="255"/>
        <end position="281"/>
    </location>
</feature>
<dbReference type="RefSeq" id="XP_030377586.1">
    <property type="nucleotide sequence ID" value="XM_030521726.1"/>
</dbReference>
<feature type="region of interest" description="Disordered" evidence="7">
    <location>
        <begin position="340"/>
        <end position="371"/>
    </location>
</feature>
<evidence type="ECO:0000256" key="4">
    <source>
        <dbReference type="ARBA" id="ARBA00022989"/>
    </source>
</evidence>
<name>A0A6J2TLY7_DROLE</name>
<keyword evidence="3 8" id="KW-0812">Transmembrane</keyword>
<feature type="transmembrane region" description="Helical" evidence="8">
    <location>
        <begin position="214"/>
        <end position="234"/>
    </location>
</feature>
<accession>A0A6J2TLY7</accession>
<comment type="subcellular location">
    <subcellularLocation>
        <location evidence="1">Membrane</location>
        <topology evidence="1">Multi-pass membrane protein</topology>
    </subcellularLocation>
</comment>
<reference evidence="10" key="1">
    <citation type="submission" date="2025-08" db="UniProtKB">
        <authorList>
            <consortium name="RefSeq"/>
        </authorList>
    </citation>
    <scope>IDENTIFICATION</scope>
    <source>
        <strain evidence="10">11010-0011.00</strain>
        <tissue evidence="10">Whole body</tissue>
    </source>
</reference>
<dbReference type="GeneID" id="115626371"/>
<feature type="compositionally biased region" description="Low complexity" evidence="7">
    <location>
        <begin position="340"/>
        <end position="352"/>
    </location>
</feature>
<evidence type="ECO:0000313" key="10">
    <source>
        <dbReference type="RefSeq" id="XP_030377586.1"/>
    </source>
</evidence>